<reference evidence="1 2" key="1">
    <citation type="submission" date="2009-07" db="EMBL/GenBank/DDBJ databases">
        <authorList>
            <person name="Madupu R."/>
            <person name="Sebastian Y."/>
            <person name="Durkin A.S."/>
            <person name="Torralba M."/>
            <person name="Methe B."/>
            <person name="Sutton G.G."/>
            <person name="Strausberg R.L."/>
            <person name="Nelson K.E."/>
        </authorList>
    </citation>
    <scope>NUCLEOTIDE SEQUENCE [LARGE SCALE GENOMIC DNA]</scope>
    <source>
        <strain evidence="1 2">RM3277</strain>
    </source>
</reference>
<evidence type="ECO:0000313" key="2">
    <source>
        <dbReference type="Proteomes" id="UP000003107"/>
    </source>
</evidence>
<gene>
    <name evidence="1" type="ORF">CAMSH0001_0006</name>
</gene>
<proteinExistence type="predicted"/>
<evidence type="ECO:0000313" key="1">
    <source>
        <dbReference type="EMBL" id="EET80536.1"/>
    </source>
</evidence>
<accession>C6RDH5</accession>
<keyword evidence="2" id="KW-1185">Reference proteome</keyword>
<dbReference type="STRING" id="553219.CAMSH0001_0006"/>
<dbReference type="EMBL" id="ACVQ01000006">
    <property type="protein sequence ID" value="EET80536.1"/>
    <property type="molecule type" value="Genomic_DNA"/>
</dbReference>
<organism evidence="1 2">
    <name type="scientific">Campylobacter showae RM3277</name>
    <dbReference type="NCBI Taxonomy" id="553219"/>
    <lineage>
        <taxon>Bacteria</taxon>
        <taxon>Pseudomonadati</taxon>
        <taxon>Campylobacterota</taxon>
        <taxon>Epsilonproteobacteria</taxon>
        <taxon>Campylobacterales</taxon>
        <taxon>Campylobacteraceae</taxon>
        <taxon>Campylobacter</taxon>
    </lineage>
</organism>
<sequence>MKFDKFTQDLFAAKFERMRANLAANLRCLAKNLAQSCADRRQNQAGKTP</sequence>
<dbReference type="GeneID" id="60990736"/>
<dbReference type="RefSeq" id="WP_002946896.1">
    <property type="nucleotide sequence ID" value="NZ_ACVQ01000006.1"/>
</dbReference>
<protein>
    <submittedName>
        <fullName evidence="1">Uncharacterized protein</fullName>
    </submittedName>
</protein>
<dbReference type="AlphaFoldDB" id="C6RDH5"/>
<dbReference type="Proteomes" id="UP000003107">
    <property type="component" value="Unassembled WGS sequence"/>
</dbReference>
<comment type="caution">
    <text evidence="1">The sequence shown here is derived from an EMBL/GenBank/DDBJ whole genome shotgun (WGS) entry which is preliminary data.</text>
</comment>
<name>C6RDH5_9BACT</name>